<feature type="domain" description="Solute-binding protein family 5" evidence="7">
    <location>
        <begin position="89"/>
        <end position="474"/>
    </location>
</feature>
<accession>A0A921FY08</accession>
<evidence type="ECO:0000313" key="9">
    <source>
        <dbReference type="Proteomes" id="UP000698173"/>
    </source>
</evidence>
<dbReference type="GO" id="GO:0030288">
    <property type="term" value="C:outer membrane-bounded periplasmic space"/>
    <property type="evidence" value="ECO:0007669"/>
    <property type="project" value="UniProtKB-ARBA"/>
</dbReference>
<organism evidence="8 9">
    <name type="scientific">Sporosarcina psychrophila</name>
    <name type="common">Bacillus psychrophilus</name>
    <dbReference type="NCBI Taxonomy" id="1476"/>
    <lineage>
        <taxon>Bacteria</taxon>
        <taxon>Bacillati</taxon>
        <taxon>Bacillota</taxon>
        <taxon>Bacilli</taxon>
        <taxon>Bacillales</taxon>
        <taxon>Caryophanaceae</taxon>
        <taxon>Sporosarcina</taxon>
    </lineage>
</organism>
<dbReference type="FunFam" id="3.10.105.10:FF:000001">
    <property type="entry name" value="Oligopeptide ABC transporter, oligopeptide-binding protein"/>
    <property type="match status" value="1"/>
</dbReference>
<dbReference type="PIRSF" id="PIRSF002741">
    <property type="entry name" value="MppA"/>
    <property type="match status" value="1"/>
</dbReference>
<dbReference type="AlphaFoldDB" id="A0A921FY08"/>
<dbReference type="Gene3D" id="3.10.105.10">
    <property type="entry name" value="Dipeptide-binding Protein, Domain 3"/>
    <property type="match status" value="1"/>
</dbReference>
<evidence type="ECO:0000259" key="7">
    <source>
        <dbReference type="Pfam" id="PF00496"/>
    </source>
</evidence>
<proteinExistence type="inferred from homology"/>
<evidence type="ECO:0000313" key="8">
    <source>
        <dbReference type="EMBL" id="HJF31878.1"/>
    </source>
</evidence>
<gene>
    <name evidence="8" type="ORF">K8V56_08865</name>
</gene>
<evidence type="ECO:0000256" key="3">
    <source>
        <dbReference type="ARBA" id="ARBA00022448"/>
    </source>
</evidence>
<dbReference type="GO" id="GO:1904680">
    <property type="term" value="F:peptide transmembrane transporter activity"/>
    <property type="evidence" value="ECO:0007669"/>
    <property type="project" value="TreeGrafter"/>
</dbReference>
<dbReference type="GO" id="GO:0015833">
    <property type="term" value="P:peptide transport"/>
    <property type="evidence" value="ECO:0007669"/>
    <property type="project" value="UniProtKB-KW"/>
</dbReference>
<keyword evidence="5" id="KW-0571">Peptide transport</keyword>
<name>A0A921FY08_SPOPS</name>
<keyword evidence="4 6" id="KW-0732">Signal</keyword>
<feature type="signal peptide" evidence="6">
    <location>
        <begin position="1"/>
        <end position="20"/>
    </location>
</feature>
<dbReference type="Gene3D" id="3.90.76.10">
    <property type="entry name" value="Dipeptide-binding Protein, Domain 1"/>
    <property type="match status" value="1"/>
</dbReference>
<evidence type="ECO:0000256" key="6">
    <source>
        <dbReference type="SAM" id="SignalP"/>
    </source>
</evidence>
<dbReference type="PANTHER" id="PTHR30290">
    <property type="entry name" value="PERIPLASMIC BINDING COMPONENT OF ABC TRANSPORTER"/>
    <property type="match status" value="1"/>
</dbReference>
<feature type="chain" id="PRO_5038493564" evidence="6">
    <location>
        <begin position="21"/>
        <end position="554"/>
    </location>
</feature>
<dbReference type="EMBL" id="DYWT01000144">
    <property type="protein sequence ID" value="HJF31878.1"/>
    <property type="molecule type" value="Genomic_DNA"/>
</dbReference>
<dbReference type="CDD" id="cd08504">
    <property type="entry name" value="PBP2_OppA"/>
    <property type="match status" value="1"/>
</dbReference>
<keyword evidence="5" id="KW-0653">Protein transport</keyword>
<evidence type="ECO:0000256" key="2">
    <source>
        <dbReference type="ARBA" id="ARBA00005695"/>
    </source>
</evidence>
<reference evidence="8" key="1">
    <citation type="journal article" date="2021" name="PeerJ">
        <title>Extensive microbial diversity within the chicken gut microbiome revealed by metagenomics and culture.</title>
        <authorList>
            <person name="Gilroy R."/>
            <person name="Ravi A."/>
            <person name="Getino M."/>
            <person name="Pursley I."/>
            <person name="Horton D.L."/>
            <person name="Alikhan N.F."/>
            <person name="Baker D."/>
            <person name="Gharbi K."/>
            <person name="Hall N."/>
            <person name="Watson M."/>
            <person name="Adriaenssens E.M."/>
            <person name="Foster-Nyarko E."/>
            <person name="Jarju S."/>
            <person name="Secka A."/>
            <person name="Antonio M."/>
            <person name="Oren A."/>
            <person name="Chaudhuri R.R."/>
            <person name="La Ragione R."/>
            <person name="Hildebrand F."/>
            <person name="Pallen M.J."/>
        </authorList>
    </citation>
    <scope>NUCLEOTIDE SEQUENCE</scope>
    <source>
        <strain evidence="8">CHK171-7178</strain>
    </source>
</reference>
<comment type="caution">
    <text evidence="8">The sequence shown here is derived from an EMBL/GenBank/DDBJ whole genome shotgun (WGS) entry which is preliminary data.</text>
</comment>
<dbReference type="InterPro" id="IPR000914">
    <property type="entry name" value="SBP_5_dom"/>
</dbReference>
<dbReference type="Pfam" id="PF00496">
    <property type="entry name" value="SBP_bac_5"/>
    <property type="match status" value="1"/>
</dbReference>
<reference evidence="8" key="2">
    <citation type="submission" date="2021-09" db="EMBL/GenBank/DDBJ databases">
        <authorList>
            <person name="Gilroy R."/>
        </authorList>
    </citation>
    <scope>NUCLEOTIDE SEQUENCE</scope>
    <source>
        <strain evidence="8">CHK171-7178</strain>
    </source>
</reference>
<dbReference type="FunFam" id="3.90.76.10:FF:000001">
    <property type="entry name" value="Oligopeptide ABC transporter substrate-binding protein"/>
    <property type="match status" value="1"/>
</dbReference>
<evidence type="ECO:0000256" key="5">
    <source>
        <dbReference type="ARBA" id="ARBA00022856"/>
    </source>
</evidence>
<dbReference type="GO" id="GO:0043190">
    <property type="term" value="C:ATP-binding cassette (ABC) transporter complex"/>
    <property type="evidence" value="ECO:0007669"/>
    <property type="project" value="InterPro"/>
</dbReference>
<dbReference type="Proteomes" id="UP000698173">
    <property type="component" value="Unassembled WGS sequence"/>
</dbReference>
<sequence>MTKKAAWFFTLIFASLVLLAGCYGGEKVEETEKDDNPKGEEKVEKSVLHLAVAGEIPTLKSNGALDGLSQTMMQNIFEGLFRIDANDEIIEGIVDTYDVSDDGLKYTFHLREDAFWSNGDPTTATDFIYAWKKALHPDSISPHAYLMEAVKGAANIQDPDHEMYGEVDELGVTAPDDFTLEVEMENAVPYFTELLSNPVFYPQNEKFSKEQKDKYALEPENLVFNGPFTLDSWEHDQKWTLKKNPEYWNADDVKIDEINFKVAKDTSTEVNLYETDTIDVANLSSEFVDVYKDHEEYTTSLKSEVYFLRMNQKNEYLSNANIRKAIDMGWDKEQAADAILKNGSKAAYWLVFPGFVQSPDGEEFRERFGDLNKGTPEEAKELWDKGLAELGVTEIKLDLLSYDDGQRKSVAEYMKNQLEKNLPGLKITINQQPNKQKLALEDALNYDLSHSGWRNDVADPVEFLSVFLSDGAYNWQAFKNDQFDKNVKKAMVDFTDIDRRFAELQEAEEILIGQEAAISPMYQAGSARLIKPYVKGFTAHANSTYSYQWVSMDN</sequence>
<dbReference type="PANTHER" id="PTHR30290:SF10">
    <property type="entry name" value="PERIPLASMIC OLIGOPEPTIDE-BINDING PROTEIN-RELATED"/>
    <property type="match status" value="1"/>
</dbReference>
<comment type="similarity">
    <text evidence="2">Belongs to the bacterial solute-binding protein 5 family.</text>
</comment>
<protein>
    <submittedName>
        <fullName evidence="8">Peptide ABC transporter substrate-binding protein</fullName>
    </submittedName>
</protein>
<evidence type="ECO:0000256" key="4">
    <source>
        <dbReference type="ARBA" id="ARBA00022729"/>
    </source>
</evidence>
<dbReference type="SUPFAM" id="SSF53850">
    <property type="entry name" value="Periplasmic binding protein-like II"/>
    <property type="match status" value="1"/>
</dbReference>
<keyword evidence="3" id="KW-0813">Transport</keyword>
<dbReference type="InterPro" id="IPR039424">
    <property type="entry name" value="SBP_5"/>
</dbReference>
<dbReference type="Gene3D" id="3.40.190.10">
    <property type="entry name" value="Periplasmic binding protein-like II"/>
    <property type="match status" value="1"/>
</dbReference>
<dbReference type="InterPro" id="IPR030678">
    <property type="entry name" value="Peptide/Ni-bd"/>
</dbReference>
<dbReference type="PROSITE" id="PS51257">
    <property type="entry name" value="PROKAR_LIPOPROTEIN"/>
    <property type="match status" value="1"/>
</dbReference>
<comment type="subcellular location">
    <subcellularLocation>
        <location evidence="1">Cell envelope</location>
    </subcellularLocation>
</comment>
<evidence type="ECO:0000256" key="1">
    <source>
        <dbReference type="ARBA" id="ARBA00004196"/>
    </source>
</evidence>